<reference evidence="1" key="1">
    <citation type="submission" date="2021-03" db="EMBL/GenBank/DDBJ databases">
        <title>Comamonas denitrificans.</title>
        <authorList>
            <person name="Finster K."/>
        </authorList>
    </citation>
    <scope>NUCLEOTIDE SEQUENCE</scope>
    <source>
        <strain evidence="1">MM2021_4</strain>
    </source>
</reference>
<proteinExistence type="predicted"/>
<evidence type="ECO:0000313" key="1">
    <source>
        <dbReference type="EMBL" id="MBO1249373.1"/>
    </source>
</evidence>
<sequence>MTLARAGTNLALSDRLHWTDEFDWHPVEQASSYSTTGALLIDVATRQAGRPITLQGTDTQAWMPRTTMLQLAAWAALPGAVLTLTVRGVARDVVFDHAQGGFTAEPIWRLLDGEVDATLLYRPTLKFLEV</sequence>
<keyword evidence="2" id="KW-1185">Reference proteome</keyword>
<evidence type="ECO:0000313" key="2">
    <source>
        <dbReference type="Proteomes" id="UP000664731"/>
    </source>
</evidence>
<comment type="caution">
    <text evidence="1">The sequence shown here is derived from an EMBL/GenBank/DDBJ whole genome shotgun (WGS) entry which is preliminary data.</text>
</comment>
<protein>
    <submittedName>
        <fullName evidence="1">Uncharacterized protein</fullName>
    </submittedName>
</protein>
<gene>
    <name evidence="1" type="ORF">J1777_05910</name>
</gene>
<dbReference type="Proteomes" id="UP000664731">
    <property type="component" value="Unassembled WGS sequence"/>
</dbReference>
<dbReference type="EMBL" id="JAFNME010000009">
    <property type="protein sequence ID" value="MBO1249373.1"/>
    <property type="molecule type" value="Genomic_DNA"/>
</dbReference>
<accession>A0A939GZ07</accession>
<dbReference type="AlphaFoldDB" id="A0A939GZ07"/>
<name>A0A939GZ07_9BURK</name>
<organism evidence="1 2">
    <name type="scientific">Comamonas denitrificans</name>
    <dbReference type="NCBI Taxonomy" id="117506"/>
    <lineage>
        <taxon>Bacteria</taxon>
        <taxon>Pseudomonadati</taxon>
        <taxon>Pseudomonadota</taxon>
        <taxon>Betaproteobacteria</taxon>
        <taxon>Burkholderiales</taxon>
        <taxon>Comamonadaceae</taxon>
        <taxon>Comamonas</taxon>
    </lineage>
</organism>